<organism evidence="1 3">
    <name type="scientific">Haloarcula rubripromontorii</name>
    <dbReference type="NCBI Taxonomy" id="1705562"/>
    <lineage>
        <taxon>Archaea</taxon>
        <taxon>Methanobacteriati</taxon>
        <taxon>Methanobacteriota</taxon>
        <taxon>Stenosarchaea group</taxon>
        <taxon>Halobacteria</taxon>
        <taxon>Halobacteriales</taxon>
        <taxon>Haloarculaceae</taxon>
        <taxon>Haloarcula</taxon>
    </lineage>
</organism>
<dbReference type="PATRIC" id="fig|1705562.3.peg.2338"/>
<comment type="caution">
    <text evidence="1">The sequence shown here is derived from an EMBL/GenBank/DDBJ whole genome shotgun (WGS) entry which is preliminary data.</text>
</comment>
<reference evidence="2" key="2">
    <citation type="submission" date="2019-12" db="EMBL/GenBank/DDBJ databases">
        <title>The whole-genome sequencing of Haloarcula japonica strain pws8.</title>
        <authorList>
            <person name="Verma D.K."/>
            <person name="Gopal K."/>
            <person name="Prasad E.S."/>
        </authorList>
    </citation>
    <scope>NUCLEOTIDE SEQUENCE</scope>
    <source>
        <strain evidence="2">Pws8</strain>
    </source>
</reference>
<gene>
    <name evidence="1" type="ORF">AMS69_06405</name>
    <name evidence="2" type="ORF">GOC83_04740</name>
</gene>
<evidence type="ECO:0000313" key="3">
    <source>
        <dbReference type="Proteomes" id="UP000037729"/>
    </source>
</evidence>
<proteinExistence type="predicted"/>
<accession>A0A0N0BP78</accession>
<dbReference type="Proteomes" id="UP000037729">
    <property type="component" value="Unassembled WGS sequence"/>
</dbReference>
<evidence type="ECO:0000313" key="2">
    <source>
        <dbReference type="EMBL" id="NLV05441.1"/>
    </source>
</evidence>
<dbReference type="AlphaFoldDB" id="A0A0N0BP78"/>
<dbReference type="EMBL" id="WOWB01000001">
    <property type="protein sequence ID" value="NLV05441.1"/>
    <property type="molecule type" value="Genomic_DNA"/>
</dbReference>
<dbReference type="EMBL" id="LIUF01000002">
    <property type="protein sequence ID" value="KOX93554.1"/>
    <property type="molecule type" value="Genomic_DNA"/>
</dbReference>
<dbReference type="Proteomes" id="UP000610611">
    <property type="component" value="Unassembled WGS sequence"/>
</dbReference>
<reference evidence="1 3" key="1">
    <citation type="submission" date="2015-08" db="EMBL/GenBank/DDBJ databases">
        <title>Genomes of Isolates from Cabo Rojo, PR.</title>
        <authorList>
            <person name="Sanchez-Nieves R.L."/>
            <person name="Montalvo-Rodriguez R."/>
        </authorList>
    </citation>
    <scope>NUCLEOTIDE SEQUENCE [LARGE SCALE GENOMIC DNA]</scope>
    <source>
        <strain evidence="1 3">SL3</strain>
    </source>
</reference>
<sequence>MRILHASVDRTELERELRDAFDADPDIVTVVARQARDLSESDQFVTDFGAELTVADVIDNLADAPEEYQLAERWNWWLGALDLSHGGYARFSVRQDIDKTS</sequence>
<dbReference type="OrthoDB" id="197908at2157"/>
<protein>
    <submittedName>
        <fullName evidence="1">Uncharacterized protein</fullName>
    </submittedName>
</protein>
<name>A0A0N0BP78_9EURY</name>
<dbReference type="Pfam" id="PF26484">
    <property type="entry name" value="WNWW"/>
    <property type="match status" value="1"/>
</dbReference>
<evidence type="ECO:0000313" key="1">
    <source>
        <dbReference type="EMBL" id="KOX93554.1"/>
    </source>
</evidence>
<dbReference type="InterPro" id="IPR058716">
    <property type="entry name" value="WNWW_dom-containing"/>
</dbReference>
<keyword evidence="3" id="KW-1185">Reference proteome</keyword>
<dbReference type="RefSeq" id="WP_053967248.1">
    <property type="nucleotide sequence ID" value="NZ_JAWJXX010000016.1"/>
</dbReference>